<keyword evidence="3" id="KW-1185">Reference proteome</keyword>
<evidence type="ECO:0000313" key="3">
    <source>
        <dbReference type="Proteomes" id="UP001500724"/>
    </source>
</evidence>
<evidence type="ECO:0000313" key="2">
    <source>
        <dbReference type="EMBL" id="GAA0637469.1"/>
    </source>
</evidence>
<proteinExistence type="predicted"/>
<reference evidence="2 3" key="1">
    <citation type="journal article" date="2019" name="Int. J. Syst. Evol. Microbiol.">
        <title>The Global Catalogue of Microorganisms (GCM) 10K type strain sequencing project: providing services to taxonomists for standard genome sequencing and annotation.</title>
        <authorList>
            <consortium name="The Broad Institute Genomics Platform"/>
            <consortium name="The Broad Institute Genome Sequencing Center for Infectious Disease"/>
            <person name="Wu L."/>
            <person name="Ma J."/>
        </authorList>
    </citation>
    <scope>NUCLEOTIDE SEQUENCE [LARGE SCALE GENOMIC DNA]</scope>
    <source>
        <strain evidence="2 3">JCM 10367</strain>
    </source>
</reference>
<accession>A0ABN1HBZ7</accession>
<sequence length="58" mass="6637">MPQPVDCDPTWTDTPPGQRERTPTGTHLRHVEIHDMTGQARLVDLWNAETVPVNDQYL</sequence>
<gene>
    <name evidence="2" type="ORF">GCM10009535_12330</name>
</gene>
<dbReference type="EMBL" id="BAAAGU010000009">
    <property type="protein sequence ID" value="GAA0637469.1"/>
    <property type="molecule type" value="Genomic_DNA"/>
</dbReference>
<protein>
    <submittedName>
        <fullName evidence="2">Uncharacterized protein</fullName>
    </submittedName>
</protein>
<evidence type="ECO:0000256" key="1">
    <source>
        <dbReference type="SAM" id="MobiDB-lite"/>
    </source>
</evidence>
<dbReference type="Proteomes" id="UP001500724">
    <property type="component" value="Unassembled WGS sequence"/>
</dbReference>
<organism evidence="2 3">
    <name type="scientific">Streptomyces thermocarboxydovorans</name>
    <dbReference type="NCBI Taxonomy" id="59298"/>
    <lineage>
        <taxon>Bacteria</taxon>
        <taxon>Bacillati</taxon>
        <taxon>Actinomycetota</taxon>
        <taxon>Actinomycetes</taxon>
        <taxon>Kitasatosporales</taxon>
        <taxon>Streptomycetaceae</taxon>
        <taxon>Streptomyces</taxon>
    </lineage>
</organism>
<feature type="region of interest" description="Disordered" evidence="1">
    <location>
        <begin position="1"/>
        <end position="24"/>
    </location>
</feature>
<dbReference type="RefSeq" id="WP_343998336.1">
    <property type="nucleotide sequence ID" value="NZ_BAAAGU010000009.1"/>
</dbReference>
<name>A0ABN1HBZ7_9ACTN</name>
<comment type="caution">
    <text evidence="2">The sequence shown here is derived from an EMBL/GenBank/DDBJ whole genome shotgun (WGS) entry which is preliminary data.</text>
</comment>